<dbReference type="InterPro" id="IPR014718">
    <property type="entry name" value="GH-type_carb-bd"/>
</dbReference>
<dbReference type="GO" id="GO:0006006">
    <property type="term" value="P:glucose metabolic process"/>
    <property type="evidence" value="ECO:0007669"/>
    <property type="project" value="TreeGrafter"/>
</dbReference>
<evidence type="ECO:0000256" key="5">
    <source>
        <dbReference type="PIRNR" id="PIRNR005096"/>
    </source>
</evidence>
<dbReference type="GO" id="GO:0004034">
    <property type="term" value="F:aldose 1-epimerase activity"/>
    <property type="evidence" value="ECO:0007669"/>
    <property type="project" value="UniProtKB-EC"/>
</dbReference>
<name>A0A4R3YSS2_9GAMM</name>
<dbReference type="InterPro" id="IPR008183">
    <property type="entry name" value="Aldose_1/G6P_1-epimerase"/>
</dbReference>
<dbReference type="PANTHER" id="PTHR10091:SF0">
    <property type="entry name" value="GALACTOSE MUTAROTASE"/>
    <property type="match status" value="1"/>
</dbReference>
<dbReference type="Gene3D" id="2.70.98.10">
    <property type="match status" value="1"/>
</dbReference>
<dbReference type="RefSeq" id="WP_132142184.1">
    <property type="nucleotide sequence ID" value="NZ_SMCS01000002.1"/>
</dbReference>
<dbReference type="InterPro" id="IPR047215">
    <property type="entry name" value="Galactose_mutarotase-like"/>
</dbReference>
<dbReference type="UniPathway" id="UPA00242"/>
<accession>A0A4R3YSS2</accession>
<dbReference type="OrthoDB" id="9779408at2"/>
<organism evidence="9 10">
    <name type="scientific">Luteibacter rhizovicinus</name>
    <dbReference type="NCBI Taxonomy" id="242606"/>
    <lineage>
        <taxon>Bacteria</taxon>
        <taxon>Pseudomonadati</taxon>
        <taxon>Pseudomonadota</taxon>
        <taxon>Gammaproteobacteria</taxon>
        <taxon>Lysobacterales</taxon>
        <taxon>Rhodanobacteraceae</taxon>
        <taxon>Luteibacter</taxon>
    </lineage>
</organism>
<comment type="similarity">
    <text evidence="2 5">Belongs to the aldose epimerase family.</text>
</comment>
<dbReference type="InterPro" id="IPR015443">
    <property type="entry name" value="Aldose_1-epimerase"/>
</dbReference>
<dbReference type="GO" id="GO:0033499">
    <property type="term" value="P:galactose catabolic process via UDP-galactose, Leloir pathway"/>
    <property type="evidence" value="ECO:0007669"/>
    <property type="project" value="TreeGrafter"/>
</dbReference>
<evidence type="ECO:0000256" key="4">
    <source>
        <dbReference type="ARBA" id="ARBA00023277"/>
    </source>
</evidence>
<proteinExistence type="inferred from homology"/>
<keyword evidence="4 5" id="KW-0119">Carbohydrate metabolism</keyword>
<comment type="catalytic activity">
    <reaction evidence="5">
        <text>alpha-D-glucose = beta-D-glucose</text>
        <dbReference type="Rhea" id="RHEA:10264"/>
        <dbReference type="ChEBI" id="CHEBI:15903"/>
        <dbReference type="ChEBI" id="CHEBI:17925"/>
        <dbReference type="EC" id="5.1.3.3"/>
    </reaction>
</comment>
<reference evidence="9 10" key="1">
    <citation type="submission" date="2019-03" db="EMBL/GenBank/DDBJ databases">
        <title>Above-ground endophytic microbial communities from plants in different locations in the United States.</title>
        <authorList>
            <person name="Frank C."/>
        </authorList>
    </citation>
    <scope>NUCLEOTIDE SEQUENCE [LARGE SCALE GENOMIC DNA]</scope>
    <source>
        <strain evidence="9 10">LP_13_YM</strain>
    </source>
</reference>
<dbReference type="EC" id="5.1.3.3" evidence="5"/>
<comment type="pathway">
    <text evidence="1 5">Carbohydrate metabolism; hexose metabolism.</text>
</comment>
<evidence type="ECO:0000256" key="3">
    <source>
        <dbReference type="ARBA" id="ARBA00023235"/>
    </source>
</evidence>
<dbReference type="AlphaFoldDB" id="A0A4R3YSS2"/>
<dbReference type="InterPro" id="IPR011013">
    <property type="entry name" value="Gal_mutarotase_sf_dom"/>
</dbReference>
<evidence type="ECO:0000256" key="8">
    <source>
        <dbReference type="PIRSR" id="PIRSR005096-3"/>
    </source>
</evidence>
<dbReference type="EMBL" id="SMCS01000002">
    <property type="protein sequence ID" value="TCV95957.1"/>
    <property type="molecule type" value="Genomic_DNA"/>
</dbReference>
<evidence type="ECO:0000313" key="9">
    <source>
        <dbReference type="EMBL" id="TCV95957.1"/>
    </source>
</evidence>
<feature type="active site" description="Proton donor" evidence="6">
    <location>
        <position position="178"/>
    </location>
</feature>
<feature type="active site" description="Proton acceptor" evidence="6">
    <location>
        <position position="322"/>
    </location>
</feature>
<comment type="caution">
    <text evidence="9">The sequence shown here is derived from an EMBL/GenBank/DDBJ whole genome shotgun (WGS) entry which is preliminary data.</text>
</comment>
<evidence type="ECO:0000256" key="2">
    <source>
        <dbReference type="ARBA" id="ARBA00006206"/>
    </source>
</evidence>
<dbReference type="Proteomes" id="UP000295645">
    <property type="component" value="Unassembled WGS sequence"/>
</dbReference>
<dbReference type="NCBIfam" id="NF008277">
    <property type="entry name" value="PRK11055.1"/>
    <property type="match status" value="1"/>
</dbReference>
<feature type="binding site" evidence="8">
    <location>
        <begin position="178"/>
        <end position="180"/>
    </location>
    <ligand>
        <name>beta-D-galactose</name>
        <dbReference type="ChEBI" id="CHEBI:27667"/>
    </ligand>
</feature>
<feature type="binding site" evidence="8">
    <location>
        <begin position="82"/>
        <end position="83"/>
    </location>
    <ligand>
        <name>beta-D-galactose</name>
        <dbReference type="ChEBI" id="CHEBI:27667"/>
    </ligand>
</feature>
<dbReference type="GO" id="GO:0030246">
    <property type="term" value="F:carbohydrate binding"/>
    <property type="evidence" value="ECO:0007669"/>
    <property type="project" value="InterPro"/>
</dbReference>
<evidence type="ECO:0000256" key="7">
    <source>
        <dbReference type="PIRSR" id="PIRSR005096-2"/>
    </source>
</evidence>
<gene>
    <name evidence="9" type="ORF">EC912_102304</name>
</gene>
<dbReference type="PANTHER" id="PTHR10091">
    <property type="entry name" value="ALDOSE-1-EPIMERASE"/>
    <property type="match status" value="1"/>
</dbReference>
<dbReference type="GO" id="GO:0005737">
    <property type="term" value="C:cytoplasm"/>
    <property type="evidence" value="ECO:0007669"/>
    <property type="project" value="TreeGrafter"/>
</dbReference>
<dbReference type="SUPFAM" id="SSF74650">
    <property type="entry name" value="Galactose mutarotase-like"/>
    <property type="match status" value="1"/>
</dbReference>
<keyword evidence="3 5" id="KW-0413">Isomerase</keyword>
<evidence type="ECO:0000256" key="1">
    <source>
        <dbReference type="ARBA" id="ARBA00005028"/>
    </source>
</evidence>
<evidence type="ECO:0000313" key="10">
    <source>
        <dbReference type="Proteomes" id="UP000295645"/>
    </source>
</evidence>
<evidence type="ECO:0000256" key="6">
    <source>
        <dbReference type="PIRSR" id="PIRSR005096-1"/>
    </source>
</evidence>
<dbReference type="CDD" id="cd09019">
    <property type="entry name" value="galactose_mutarotase_like"/>
    <property type="match status" value="1"/>
</dbReference>
<protein>
    <recommendedName>
        <fullName evidence="5">Aldose 1-epimerase</fullName>
        <ecNumber evidence="5">5.1.3.3</ecNumber>
    </recommendedName>
</protein>
<feature type="binding site" evidence="7">
    <location>
        <position position="248"/>
    </location>
    <ligand>
        <name>beta-D-galactose</name>
        <dbReference type="ChEBI" id="CHEBI:27667"/>
    </ligand>
</feature>
<dbReference type="PIRSF" id="PIRSF005096">
    <property type="entry name" value="GALM"/>
    <property type="match status" value="1"/>
</dbReference>
<sequence length="357" mass="39053">MNAITPARQWGALPDGRIAHRWTLRNDSGMAVDISDLGGTLLSWQAPDRQGRFGDVLLGHATPGDYLHATAYMGALIGRWANRIRDGRFELDNVPYRLDRNDGPNHLHGGLDGFHHRLWEVEASIGELHLRLVSPEGEGGFPGELSVEVTYRLDDDGTLEIAYTAHTDAATPVNLTSHPYFNLNDRRGDIRDHMLRIDADAFLATDAGGIPYRRQPVAGSAFDFRDAAPIGARLLWPDDQLKIAGGFDHCYVLSESSLPESRLTGEHAPLREVAVVADPASGRHLTVSTDQPGLQFYSGQKLGGTGRREGGHYEAFSGFALEAQAFPDQINGPDDAAVVLRPGAVYRQTTQYRLGVD</sequence>
<dbReference type="Pfam" id="PF01263">
    <property type="entry name" value="Aldose_epim"/>
    <property type="match status" value="1"/>
</dbReference>
<keyword evidence="10" id="KW-1185">Reference proteome</keyword>